<evidence type="ECO:0000313" key="11">
    <source>
        <dbReference type="EMBL" id="CAF0912542.1"/>
    </source>
</evidence>
<evidence type="ECO:0000256" key="2">
    <source>
        <dbReference type="ARBA" id="ARBA00006285"/>
    </source>
</evidence>
<dbReference type="Gene3D" id="3.30.379.10">
    <property type="entry name" value="Chitobiase/beta-hexosaminidase domain 2-like"/>
    <property type="match status" value="1"/>
</dbReference>
<dbReference type="GO" id="GO:0030203">
    <property type="term" value="P:glycosaminoglycan metabolic process"/>
    <property type="evidence" value="ECO:0007669"/>
    <property type="project" value="TreeGrafter"/>
</dbReference>
<dbReference type="Gene3D" id="3.20.20.80">
    <property type="entry name" value="Glycosidases"/>
    <property type="match status" value="1"/>
</dbReference>
<feature type="domain" description="Glycoside hydrolase family 20 catalytic" evidence="9">
    <location>
        <begin position="194"/>
        <end position="517"/>
    </location>
</feature>
<dbReference type="PRINTS" id="PR00738">
    <property type="entry name" value="GLHYDRLASE20"/>
</dbReference>
<evidence type="ECO:0000256" key="8">
    <source>
        <dbReference type="PIRSR" id="PIRSR001093-1"/>
    </source>
</evidence>
<protein>
    <recommendedName>
        <fullName evidence="7">Beta-hexosaminidase</fullName>
        <ecNumber evidence="7">3.2.1.52</ecNumber>
    </recommendedName>
</protein>
<dbReference type="InterPro" id="IPR015883">
    <property type="entry name" value="Glyco_hydro_20_cat"/>
</dbReference>
<dbReference type="Proteomes" id="UP000663879">
    <property type="component" value="Unassembled WGS sequence"/>
</dbReference>
<dbReference type="InterPro" id="IPR025705">
    <property type="entry name" value="Beta_hexosaminidase_sua/sub"/>
</dbReference>
<dbReference type="CDD" id="cd06562">
    <property type="entry name" value="GH20_HexA_HexB-like"/>
    <property type="match status" value="1"/>
</dbReference>
<dbReference type="PIRSF" id="PIRSF001093">
    <property type="entry name" value="B-hxosamndse_ab_euk"/>
    <property type="match status" value="1"/>
</dbReference>
<dbReference type="Pfam" id="PF14845">
    <property type="entry name" value="Glycohydro_20b2"/>
    <property type="match status" value="1"/>
</dbReference>
<organism evidence="11 12">
    <name type="scientific">Brachionus calyciflorus</name>
    <dbReference type="NCBI Taxonomy" id="104777"/>
    <lineage>
        <taxon>Eukaryota</taxon>
        <taxon>Metazoa</taxon>
        <taxon>Spiralia</taxon>
        <taxon>Gnathifera</taxon>
        <taxon>Rotifera</taxon>
        <taxon>Eurotatoria</taxon>
        <taxon>Monogononta</taxon>
        <taxon>Pseudotrocha</taxon>
        <taxon>Ploima</taxon>
        <taxon>Brachionidae</taxon>
        <taxon>Brachionus</taxon>
    </lineage>
</organism>
<dbReference type="GO" id="GO:0005975">
    <property type="term" value="P:carbohydrate metabolic process"/>
    <property type="evidence" value="ECO:0007669"/>
    <property type="project" value="InterPro"/>
</dbReference>
<evidence type="ECO:0000256" key="3">
    <source>
        <dbReference type="ARBA" id="ARBA00022729"/>
    </source>
</evidence>
<dbReference type="InterPro" id="IPR029018">
    <property type="entry name" value="Hex-like_dom2"/>
</dbReference>
<dbReference type="InterPro" id="IPR017853">
    <property type="entry name" value="GH"/>
</dbReference>
<proteinExistence type="inferred from homology"/>
<keyword evidence="4 7" id="KW-0378">Hydrolase</keyword>
<keyword evidence="3" id="KW-0732">Signal</keyword>
<dbReference type="PANTHER" id="PTHR22600:SF21">
    <property type="entry name" value="BETA-HEXOSAMINIDASE A"/>
    <property type="match status" value="1"/>
</dbReference>
<feature type="domain" description="Beta-hexosaminidase eukaryotic type N-terminal" evidence="10">
    <location>
        <begin position="40"/>
        <end position="171"/>
    </location>
</feature>
<dbReference type="AlphaFoldDB" id="A0A814AFQ3"/>
<dbReference type="GO" id="GO:0005764">
    <property type="term" value="C:lysosome"/>
    <property type="evidence" value="ECO:0007669"/>
    <property type="project" value="TreeGrafter"/>
</dbReference>
<sequence length="601" mass="70904">MKILLLFVFIVFIYNVNCILFPIAVRLPLNGTPPDMGGSLWPKPNFQEFKNEQFYIYKRNFSLVLCPELNNCERDIIEKLWSHYQNVFFTPKLPNESPNNAENILKTVSFRIKPENKKSKFKLSECEDKYYPFIQDTETESYELNVDENKANIIASSIWGLVRGLETFSQLVYTPLNSNKLAVNKTKIIDKPRYFHRGIMLDSARHFIPLNLLKKHIDIMMYNKMNVFHWHLVDDQSFPFESKVYPDLHKKGAFSPIHVYTQSEIKELIEFARIRGIRVIPELDTPGHTYSWGLGYPDLITICWKDGKPFQEIYNFHGKREILNPIQNFTYEFVGELIKELKNVFKDPFIHLGMDEVYYRCWESNPNITEFMKSNNMNSTKDLEQYYMSRVLSAANSLGYKVTVWQDVWDNNVKVFNNTILQIWKSDKDWREYLQKATKDGYQVILSSPWYLNYIKYGSDWYDFYKIEPTDFTGTEAQKKLIIGGEACMWSEFVDGANSISRLWPRASAIAERLWSTMDLNDVEEAKFRLDDHRCRMLKRGIEAGPIFNSYCGNYEPYMSKSLINEPVFNYIESTQQINSANKNQIFLLFNFILIFIFFKV</sequence>
<evidence type="ECO:0000259" key="10">
    <source>
        <dbReference type="Pfam" id="PF14845"/>
    </source>
</evidence>
<keyword evidence="12" id="KW-1185">Reference proteome</keyword>
<dbReference type="EC" id="3.2.1.52" evidence="7"/>
<reference evidence="11" key="1">
    <citation type="submission" date="2021-02" db="EMBL/GenBank/DDBJ databases">
        <authorList>
            <person name="Nowell W R."/>
        </authorList>
    </citation>
    <scope>NUCLEOTIDE SEQUENCE</scope>
    <source>
        <strain evidence="11">Ploen Becks lab</strain>
    </source>
</reference>
<evidence type="ECO:0000256" key="1">
    <source>
        <dbReference type="ARBA" id="ARBA00001231"/>
    </source>
</evidence>
<dbReference type="GO" id="GO:0004563">
    <property type="term" value="F:beta-N-acetylhexosaminidase activity"/>
    <property type="evidence" value="ECO:0007669"/>
    <property type="project" value="UniProtKB-EC"/>
</dbReference>
<evidence type="ECO:0000313" key="12">
    <source>
        <dbReference type="Proteomes" id="UP000663879"/>
    </source>
</evidence>
<dbReference type="InterPro" id="IPR029019">
    <property type="entry name" value="HEX_eukaryotic_N"/>
</dbReference>
<comment type="caution">
    <text evidence="11">The sequence shown here is derived from an EMBL/GenBank/DDBJ whole genome shotgun (WGS) entry which is preliminary data.</text>
</comment>
<gene>
    <name evidence="11" type="ORF">OXX778_LOCUS11978</name>
</gene>
<evidence type="ECO:0000256" key="6">
    <source>
        <dbReference type="ARBA" id="ARBA00023295"/>
    </source>
</evidence>
<comment type="catalytic activity">
    <reaction evidence="1 7">
        <text>Hydrolysis of terminal non-reducing N-acetyl-D-hexosamine residues in N-acetyl-beta-D-hexosaminides.</text>
        <dbReference type="EC" id="3.2.1.52"/>
    </reaction>
</comment>
<dbReference type="GO" id="GO:0016020">
    <property type="term" value="C:membrane"/>
    <property type="evidence" value="ECO:0007669"/>
    <property type="project" value="TreeGrafter"/>
</dbReference>
<keyword evidence="6 7" id="KW-0326">Glycosidase</keyword>
<dbReference type="SUPFAM" id="SSF55545">
    <property type="entry name" value="beta-N-acetylhexosaminidase-like domain"/>
    <property type="match status" value="1"/>
</dbReference>
<dbReference type="EMBL" id="CAJNOC010002102">
    <property type="protein sequence ID" value="CAF0912542.1"/>
    <property type="molecule type" value="Genomic_DNA"/>
</dbReference>
<evidence type="ECO:0000256" key="5">
    <source>
        <dbReference type="ARBA" id="ARBA00023180"/>
    </source>
</evidence>
<dbReference type="FunFam" id="3.20.20.80:FF:000063">
    <property type="entry name" value="Beta-hexosaminidase"/>
    <property type="match status" value="1"/>
</dbReference>
<dbReference type="Pfam" id="PF00728">
    <property type="entry name" value="Glyco_hydro_20"/>
    <property type="match status" value="1"/>
</dbReference>
<feature type="active site" description="Proton donor" evidence="8">
    <location>
        <position position="356"/>
    </location>
</feature>
<dbReference type="GO" id="GO:0006689">
    <property type="term" value="P:ganglioside catabolic process"/>
    <property type="evidence" value="ECO:0007669"/>
    <property type="project" value="TreeGrafter"/>
</dbReference>
<evidence type="ECO:0000256" key="4">
    <source>
        <dbReference type="ARBA" id="ARBA00022801"/>
    </source>
</evidence>
<evidence type="ECO:0000256" key="7">
    <source>
        <dbReference type="PIRNR" id="PIRNR001093"/>
    </source>
</evidence>
<name>A0A814AFQ3_9BILA</name>
<keyword evidence="5" id="KW-0325">Glycoprotein</keyword>
<dbReference type="SUPFAM" id="SSF51445">
    <property type="entry name" value="(Trans)glycosidases"/>
    <property type="match status" value="1"/>
</dbReference>
<dbReference type="PANTHER" id="PTHR22600">
    <property type="entry name" value="BETA-HEXOSAMINIDASE"/>
    <property type="match status" value="1"/>
</dbReference>
<evidence type="ECO:0000259" key="9">
    <source>
        <dbReference type="Pfam" id="PF00728"/>
    </source>
</evidence>
<dbReference type="OrthoDB" id="428480at2759"/>
<comment type="similarity">
    <text evidence="2 7">Belongs to the glycosyl hydrolase 20 family.</text>
</comment>
<accession>A0A814AFQ3</accession>